<protein>
    <recommendedName>
        <fullName evidence="2">Phosphodiester glycosidase domain-containing protein</fullName>
    </recommendedName>
</protein>
<dbReference type="AlphaFoldDB" id="E4Q6Z4"/>
<reference evidence="3 4" key="2">
    <citation type="journal article" date="2011" name="J. Bacteriol.">
        <title>Complete genome sequences for the anaerobic, extremely thermophilic plant biomass-degrading bacteria Caldicellulosiruptor hydrothermalis, Caldicellulosiruptor kristjanssonii, Caldicellulosiruptor kronotskyensis, Caldicellulosiruptor owensenis, and Caldicellulosiruptor lactoaceticus.</title>
        <authorList>
            <person name="Blumer-Schuette S.E."/>
            <person name="Ozdemir I."/>
            <person name="Mistry D."/>
            <person name="Lucas S."/>
            <person name="Lapidus A."/>
            <person name="Cheng J.F."/>
            <person name="Goodwin L.A."/>
            <person name="Pitluck S."/>
            <person name="Land M.L."/>
            <person name="Hauser L.J."/>
            <person name="Woyke T."/>
            <person name="Mikhailova N."/>
            <person name="Pati A."/>
            <person name="Kyrpides N.C."/>
            <person name="Ivanova N."/>
            <person name="Detter J.C."/>
            <person name="Walston-Davenport K."/>
            <person name="Han S."/>
            <person name="Adams M.W."/>
            <person name="Kelly R.M."/>
        </authorList>
    </citation>
    <scope>NUCLEOTIDE SEQUENCE [LARGE SCALE GENOMIC DNA]</scope>
    <source>
        <strain evidence="4">ATCC 700167 / DSM 13100 / OL</strain>
    </source>
</reference>
<keyword evidence="1" id="KW-0732">Signal</keyword>
<feature type="signal peptide" evidence="1">
    <location>
        <begin position="1"/>
        <end position="24"/>
    </location>
</feature>
<dbReference type="HOGENOM" id="CLU_327815_0_0_9"/>
<dbReference type="Proteomes" id="UP000006889">
    <property type="component" value="Chromosome"/>
</dbReference>
<dbReference type="KEGG" id="cow:Calow_2168"/>
<reference key="1">
    <citation type="submission" date="2010-09" db="EMBL/GenBank/DDBJ databases">
        <title>Complete sequence of Caldicellulosiruptor owensensis OL.</title>
        <authorList>
            <consortium name="US DOE Joint Genome Institute"/>
            <person name="Lucas S."/>
            <person name="Copeland A."/>
            <person name="Lapidus A."/>
            <person name="Cheng J.-F."/>
            <person name="Bruce D."/>
            <person name="Goodwin L."/>
            <person name="Pitluck S."/>
            <person name="Davenport K."/>
            <person name="Detter J.C."/>
            <person name="Han C."/>
            <person name="Tapia R."/>
            <person name="Land M."/>
            <person name="Hauser L."/>
            <person name="Chang Y.-J."/>
            <person name="Jeffries C."/>
            <person name="Kyrpides N."/>
            <person name="Ivanova N."/>
            <person name="Mikhailova N."/>
            <person name="Blumer-Schuette S.E."/>
            <person name="Kelly R.M."/>
            <person name="Woyke T."/>
        </authorList>
    </citation>
    <scope>NUCLEOTIDE SEQUENCE</scope>
    <source>
        <strain>OL</strain>
    </source>
</reference>
<dbReference type="Pfam" id="PF09992">
    <property type="entry name" value="NAGPA"/>
    <property type="match status" value="1"/>
</dbReference>
<dbReference type="InterPro" id="IPR018711">
    <property type="entry name" value="NAGPA"/>
</dbReference>
<proteinExistence type="predicted"/>
<evidence type="ECO:0000256" key="1">
    <source>
        <dbReference type="SAM" id="SignalP"/>
    </source>
</evidence>
<feature type="domain" description="Phosphodiester glycosidase" evidence="2">
    <location>
        <begin position="210"/>
        <end position="380"/>
    </location>
</feature>
<name>E4Q6Z4_CALOW</name>
<organism evidence="3 4">
    <name type="scientific">Caldicellulosiruptor owensensis (strain ATCC 700167 / DSM 13100 / OL)</name>
    <dbReference type="NCBI Taxonomy" id="632518"/>
    <lineage>
        <taxon>Bacteria</taxon>
        <taxon>Bacillati</taxon>
        <taxon>Bacillota</taxon>
        <taxon>Bacillota incertae sedis</taxon>
        <taxon>Caldicellulosiruptorales</taxon>
        <taxon>Caldicellulosiruptoraceae</taxon>
        <taxon>Caldicellulosiruptor</taxon>
    </lineage>
</organism>
<keyword evidence="4" id="KW-1185">Reference proteome</keyword>
<dbReference type="PANTHER" id="PTHR40446">
    <property type="entry name" value="N-ACETYLGLUCOSAMINE-1-PHOSPHODIESTER ALPHA-N-ACETYLGLUCOSAMINIDASE"/>
    <property type="match status" value="1"/>
</dbReference>
<accession>E4Q6Z4</accession>
<dbReference type="STRING" id="632518.Calow_2168"/>
<gene>
    <name evidence="3" type="ordered locus">Calow_2168</name>
</gene>
<feature type="chain" id="PRO_5003187584" description="Phosphodiester glycosidase domain-containing protein" evidence="1">
    <location>
        <begin position="25"/>
        <end position="879"/>
    </location>
</feature>
<dbReference type="PANTHER" id="PTHR40446:SF2">
    <property type="entry name" value="N-ACETYLGLUCOSAMINE-1-PHOSPHODIESTER ALPHA-N-ACETYLGLUCOSAMINIDASE"/>
    <property type="match status" value="1"/>
</dbReference>
<dbReference type="eggNOG" id="COG4632">
    <property type="taxonomic scope" value="Bacteria"/>
</dbReference>
<sequence length="879" mass="100049">MKVKKFLSFISFATILSFILSAFAKPYTEILRFKTTWQIAPRTYYEKYELLTDEGFVDINCIKLDLIDGGFDFDVLKASVANTGDFVYNMVYNQIDKNPVAAINANFFYTNTKTDYNKIWPIGISVSGGKILSSPNNKQNTFPAFVYTNSNEILFDYINGLSYKLVNVDSGYEFKIAHINKFTGDLTYPILFTGDYVQKTIGNKYKGIVELIIKDGIITDIREEAPAVALDKDEYLLAATGNYAKNLKTNFKVGDKVEIKIDLSVPLEKIKATASGNTFLLKDGKIPTFTHEIAGRHPRSAIGIDKTGRYLYLVAVDGRNGKSIGLSQGELALFLQSIGVWTAINLDGGYSTQLIAKDNDGNLKAFYNTGKTRKVFDSIAAFYKYRDDKISTFYIDCPNKVFAGEEYPIKVFAKDRFYNTITYDTVYLKVYQDAYEIDIKDGIFTPYKDGVVTVSCVYEDAYQKVQAQKKISVYKPEILTSSKKQLYLLPGESTRLRFYIKDKLGHFKEIDSRKVQAEENPAFEFKDGSFRAKSNFRGFVTFTYKDLKCSIPVGIGETLQLLRSFDYLALSWPKGVSMFLSSKNKTQGKYSNKIYFSVSSTKGKSFKLDFKTPVDLTNISKISFDVCAKNVKVYLGFKMPNGMQKEVEIAQLKSDNFKSYSLNVESYKTLNYILLIPQKTQGYIWIDNLKGNIVNLPPVEDINQYVAKFDSKLAKSSVIFLTKRFENLPGDTKKKLESNLGSYLKCYNLEKDNPPYEKNEKFNIVFLKTKRGSILDFSYYQWMRIKNLSAEKKPLIVVLDIPFESLRQDEKDILIRLLKSKKAPSMIICTTSDYTYVERYDTLYIGYASTNDLLAKSSTKSVNLACDVEKGYIYLARGY</sequence>
<dbReference type="EMBL" id="CP002216">
    <property type="protein sequence ID" value="ADQ05674.1"/>
    <property type="molecule type" value="Genomic_DNA"/>
</dbReference>
<evidence type="ECO:0000259" key="2">
    <source>
        <dbReference type="Pfam" id="PF09992"/>
    </source>
</evidence>
<evidence type="ECO:0000313" key="3">
    <source>
        <dbReference type="EMBL" id="ADQ05674.1"/>
    </source>
</evidence>
<evidence type="ECO:0000313" key="4">
    <source>
        <dbReference type="Proteomes" id="UP000006889"/>
    </source>
</evidence>